<protein>
    <recommendedName>
        <fullName evidence="8">Large ribosomal subunit protein bL27c</fullName>
    </recommendedName>
    <alternativeName>
        <fullName evidence="9">50S ribosomal protein L27, chloroplastic</fullName>
    </alternativeName>
    <alternativeName>
        <fullName evidence="10">CL27</fullName>
    </alternativeName>
</protein>
<proteinExistence type="inferred from homology"/>
<dbReference type="OrthoDB" id="1867012at2759"/>
<evidence type="ECO:0000313" key="12">
    <source>
        <dbReference type="Proteomes" id="UP000822688"/>
    </source>
</evidence>
<evidence type="ECO:0000256" key="6">
    <source>
        <dbReference type="ARBA" id="ARBA00022980"/>
    </source>
</evidence>
<keyword evidence="7" id="KW-0687">Ribonucleoprotein</keyword>
<keyword evidence="5" id="KW-0809">Transit peptide</keyword>
<evidence type="ECO:0000313" key="11">
    <source>
        <dbReference type="EMBL" id="KAG0564660.1"/>
    </source>
</evidence>
<evidence type="ECO:0000256" key="2">
    <source>
        <dbReference type="ARBA" id="ARBA00010797"/>
    </source>
</evidence>
<dbReference type="Gene3D" id="2.40.50.100">
    <property type="match status" value="1"/>
</dbReference>
<organism evidence="11 12">
    <name type="scientific">Ceratodon purpureus</name>
    <name type="common">Fire moss</name>
    <name type="synonym">Dicranum purpureum</name>
    <dbReference type="NCBI Taxonomy" id="3225"/>
    <lineage>
        <taxon>Eukaryota</taxon>
        <taxon>Viridiplantae</taxon>
        <taxon>Streptophyta</taxon>
        <taxon>Embryophyta</taxon>
        <taxon>Bryophyta</taxon>
        <taxon>Bryophytina</taxon>
        <taxon>Bryopsida</taxon>
        <taxon>Dicranidae</taxon>
        <taxon>Pseudoditrichales</taxon>
        <taxon>Ditrichaceae</taxon>
        <taxon>Ceratodon</taxon>
    </lineage>
</organism>
<dbReference type="GO" id="GO:0006412">
    <property type="term" value="P:translation"/>
    <property type="evidence" value="ECO:0007669"/>
    <property type="project" value="InterPro"/>
</dbReference>
<dbReference type="GO" id="GO:0005840">
    <property type="term" value="C:ribosome"/>
    <property type="evidence" value="ECO:0007669"/>
    <property type="project" value="UniProtKB-KW"/>
</dbReference>
<keyword evidence="12" id="KW-1185">Reference proteome</keyword>
<keyword evidence="3" id="KW-0150">Chloroplast</keyword>
<dbReference type="InterPro" id="IPR018261">
    <property type="entry name" value="Ribosomal_bL27_CS"/>
</dbReference>
<dbReference type="AlphaFoldDB" id="A0A8T0H020"/>
<keyword evidence="4" id="KW-0934">Plastid</keyword>
<evidence type="ECO:0000256" key="3">
    <source>
        <dbReference type="ARBA" id="ARBA00022528"/>
    </source>
</evidence>
<dbReference type="NCBIfam" id="TIGR00062">
    <property type="entry name" value="L27"/>
    <property type="match status" value="1"/>
</dbReference>
<dbReference type="InterPro" id="IPR001684">
    <property type="entry name" value="Ribosomal_bL27"/>
</dbReference>
<dbReference type="EMBL" id="CM026429">
    <property type="protein sequence ID" value="KAG0564660.1"/>
    <property type="molecule type" value="Genomic_DNA"/>
</dbReference>
<dbReference type="SUPFAM" id="SSF110324">
    <property type="entry name" value="Ribosomal L27 protein-like"/>
    <property type="match status" value="1"/>
</dbReference>
<dbReference type="PRINTS" id="PR00063">
    <property type="entry name" value="RIBOSOMALL27"/>
</dbReference>
<dbReference type="Proteomes" id="UP000822688">
    <property type="component" value="Chromosome 8"/>
</dbReference>
<sequence>MASSLSTVFTGLTLSSSAASSFLAGESRFSTAGEASVSSQSANGLVIEAAHKKGSGSTKNGRDSKPKMLGVKIYGDQVAQPGAIIVRQRGTKFHPGKNVGIGRDYTIFSLIDGLVKFEKFGPDRKKISVYPVTEEKVENPNSRKVRRREFFRDRRQRRRAYQEGTEVFEPSLAMASAEIVDEADEKALC</sequence>
<comment type="similarity">
    <text evidence="2">Belongs to the bacterial ribosomal protein bL27 family.</text>
</comment>
<comment type="subcellular location">
    <subcellularLocation>
        <location evidence="1">Plastid</location>
        <location evidence="1">Chloroplast</location>
    </subcellularLocation>
</comment>
<evidence type="ECO:0000256" key="4">
    <source>
        <dbReference type="ARBA" id="ARBA00022640"/>
    </source>
</evidence>
<name>A0A8T0H020_CERPU</name>
<dbReference type="PANTHER" id="PTHR15893">
    <property type="entry name" value="RIBOSOMAL PROTEIN L27"/>
    <property type="match status" value="1"/>
</dbReference>
<evidence type="ECO:0000256" key="9">
    <source>
        <dbReference type="ARBA" id="ARBA00035428"/>
    </source>
</evidence>
<evidence type="ECO:0000256" key="1">
    <source>
        <dbReference type="ARBA" id="ARBA00004229"/>
    </source>
</evidence>
<dbReference type="FunFam" id="2.40.50.100:FF:000051">
    <property type="entry name" value="50S ribosomal protein L27"/>
    <property type="match status" value="1"/>
</dbReference>
<accession>A0A8T0H020</accession>
<dbReference type="PANTHER" id="PTHR15893:SF0">
    <property type="entry name" value="LARGE RIBOSOMAL SUBUNIT PROTEIN BL27M"/>
    <property type="match status" value="1"/>
</dbReference>
<reference evidence="11" key="1">
    <citation type="submission" date="2020-06" db="EMBL/GenBank/DDBJ databases">
        <title>WGS assembly of Ceratodon purpureus strain R40.</title>
        <authorList>
            <person name="Carey S.B."/>
            <person name="Jenkins J."/>
            <person name="Shu S."/>
            <person name="Lovell J.T."/>
            <person name="Sreedasyam A."/>
            <person name="Maumus F."/>
            <person name="Tiley G.P."/>
            <person name="Fernandez-Pozo N."/>
            <person name="Barry K."/>
            <person name="Chen C."/>
            <person name="Wang M."/>
            <person name="Lipzen A."/>
            <person name="Daum C."/>
            <person name="Saski C.A."/>
            <person name="Payton A.C."/>
            <person name="Mcbreen J.C."/>
            <person name="Conrad R.E."/>
            <person name="Kollar L.M."/>
            <person name="Olsson S."/>
            <person name="Huttunen S."/>
            <person name="Landis J.B."/>
            <person name="Wickett N.J."/>
            <person name="Johnson M.G."/>
            <person name="Rensing S.A."/>
            <person name="Grimwood J."/>
            <person name="Schmutz J."/>
            <person name="Mcdaniel S.F."/>
        </authorList>
    </citation>
    <scope>NUCLEOTIDE SEQUENCE</scope>
    <source>
        <strain evidence="11">R40</strain>
    </source>
</reference>
<dbReference type="PROSITE" id="PS00831">
    <property type="entry name" value="RIBOSOMAL_L27"/>
    <property type="match status" value="1"/>
</dbReference>
<dbReference type="GO" id="GO:0003735">
    <property type="term" value="F:structural constituent of ribosome"/>
    <property type="evidence" value="ECO:0007669"/>
    <property type="project" value="InterPro"/>
</dbReference>
<gene>
    <name evidence="11" type="ORF">KC19_8G129200</name>
</gene>
<dbReference type="HAMAP" id="MF_00539">
    <property type="entry name" value="Ribosomal_bL27"/>
    <property type="match status" value="1"/>
</dbReference>
<evidence type="ECO:0000256" key="7">
    <source>
        <dbReference type="ARBA" id="ARBA00023274"/>
    </source>
</evidence>
<dbReference type="GO" id="GO:0009507">
    <property type="term" value="C:chloroplast"/>
    <property type="evidence" value="ECO:0007669"/>
    <property type="project" value="UniProtKB-SubCell"/>
</dbReference>
<dbReference type="Pfam" id="PF01016">
    <property type="entry name" value="Ribosomal_L27"/>
    <property type="match status" value="1"/>
</dbReference>
<evidence type="ECO:0000256" key="10">
    <source>
        <dbReference type="ARBA" id="ARBA00082771"/>
    </source>
</evidence>
<keyword evidence="6" id="KW-0689">Ribosomal protein</keyword>
<evidence type="ECO:0000256" key="8">
    <source>
        <dbReference type="ARBA" id="ARBA00035268"/>
    </source>
</evidence>
<dbReference type="GO" id="GO:1990904">
    <property type="term" value="C:ribonucleoprotein complex"/>
    <property type="evidence" value="ECO:0007669"/>
    <property type="project" value="UniProtKB-KW"/>
</dbReference>
<evidence type="ECO:0000256" key="5">
    <source>
        <dbReference type="ARBA" id="ARBA00022946"/>
    </source>
</evidence>
<comment type="caution">
    <text evidence="11">The sequence shown here is derived from an EMBL/GenBank/DDBJ whole genome shotgun (WGS) entry which is preliminary data.</text>
</comment>